<name>A0A9D4TES9_CHLVU</name>
<proteinExistence type="predicted"/>
<keyword evidence="1" id="KW-0175">Coiled coil</keyword>
<feature type="coiled-coil region" evidence="1">
    <location>
        <begin position="227"/>
        <end position="314"/>
    </location>
</feature>
<keyword evidence="3" id="KW-1185">Reference proteome</keyword>
<evidence type="ECO:0000256" key="1">
    <source>
        <dbReference type="SAM" id="Coils"/>
    </source>
</evidence>
<evidence type="ECO:0000313" key="3">
    <source>
        <dbReference type="Proteomes" id="UP001055712"/>
    </source>
</evidence>
<organism evidence="2 3">
    <name type="scientific">Chlorella vulgaris</name>
    <name type="common">Green alga</name>
    <dbReference type="NCBI Taxonomy" id="3077"/>
    <lineage>
        <taxon>Eukaryota</taxon>
        <taxon>Viridiplantae</taxon>
        <taxon>Chlorophyta</taxon>
        <taxon>core chlorophytes</taxon>
        <taxon>Trebouxiophyceae</taxon>
        <taxon>Chlorellales</taxon>
        <taxon>Chlorellaceae</taxon>
        <taxon>Chlorella clade</taxon>
        <taxon>Chlorella</taxon>
    </lineage>
</organism>
<evidence type="ECO:0008006" key="4">
    <source>
        <dbReference type="Google" id="ProtNLM"/>
    </source>
</evidence>
<comment type="caution">
    <text evidence="2">The sequence shown here is derived from an EMBL/GenBank/DDBJ whole genome shotgun (WGS) entry which is preliminary data.</text>
</comment>
<accession>A0A9D4TES9</accession>
<dbReference type="EMBL" id="SIDB01000014">
    <property type="protein sequence ID" value="KAI3423837.1"/>
    <property type="molecule type" value="Genomic_DNA"/>
</dbReference>
<gene>
    <name evidence="2" type="ORF">D9Q98_009673</name>
</gene>
<evidence type="ECO:0000313" key="2">
    <source>
        <dbReference type="EMBL" id="KAI3423837.1"/>
    </source>
</evidence>
<protein>
    <recommendedName>
        <fullName evidence="4">Trichohyalin-plectin-homology domain-containing protein</fullName>
    </recommendedName>
</protein>
<dbReference type="OrthoDB" id="543166at2759"/>
<dbReference type="Proteomes" id="UP001055712">
    <property type="component" value="Unassembled WGS sequence"/>
</dbReference>
<reference evidence="2" key="1">
    <citation type="journal article" date="2019" name="Plant J.">
        <title>Chlorella vulgaris genome assembly and annotation reveals the molecular basis for metabolic acclimation to high light conditions.</title>
        <authorList>
            <person name="Cecchin M."/>
            <person name="Marcolungo L."/>
            <person name="Rossato M."/>
            <person name="Girolomoni L."/>
            <person name="Cosentino E."/>
            <person name="Cuine S."/>
            <person name="Li-Beisson Y."/>
            <person name="Delledonne M."/>
            <person name="Ballottari M."/>
        </authorList>
    </citation>
    <scope>NUCLEOTIDE SEQUENCE</scope>
    <source>
        <strain evidence="2">211/11P</strain>
    </source>
</reference>
<feature type="coiled-coil region" evidence="1">
    <location>
        <begin position="121"/>
        <end position="151"/>
    </location>
</feature>
<dbReference type="AlphaFoldDB" id="A0A9D4TES9"/>
<reference evidence="2" key="2">
    <citation type="submission" date="2020-11" db="EMBL/GenBank/DDBJ databases">
        <authorList>
            <person name="Cecchin M."/>
            <person name="Marcolungo L."/>
            <person name="Rossato M."/>
            <person name="Girolomoni L."/>
            <person name="Cosentino E."/>
            <person name="Cuine S."/>
            <person name="Li-Beisson Y."/>
            <person name="Delledonne M."/>
            <person name="Ballottari M."/>
        </authorList>
    </citation>
    <scope>NUCLEOTIDE SEQUENCE</scope>
    <source>
        <strain evidence="2">211/11P</strain>
        <tissue evidence="2">Whole cell</tissue>
    </source>
</reference>
<sequence>MDSGAETVILRLRANFPKATSESSRRIISEEVLRFIKEGSGGEDQDISYLEDAIRNRLAGRTGASGRAERLAAKKSLFSNDDWSRISLYMAFMAREDARREAAADKARKKEVHGLLAGQVAVTAQRKLAEKEHKKDELKEVEESLQQWEKEEKARHQHRQAAVQKLRSERQVQLKEQANRRMAAAELRRRGEEELTVRIALDVKHQMEAEAASKAKAKSELKAFLLSNEVNKKIKEEEAERERQQDVRYMQQQAAQLDKQERERQQLLERVRAVQNRQAEDAAQRPPFKRWVAEEIIERQFQEKQAALDAEEARRKNVATDAAVRLRKDIGEQCGAREAERVAELQQKRWDLEKVMADLEVCRKTEKAVKQAELVKMREFKAELDQQIADNQVRRSVAAMTETERKLNAKLLREVDAAASQSGRIAAIRTL</sequence>